<dbReference type="GO" id="GO:0005524">
    <property type="term" value="F:ATP binding"/>
    <property type="evidence" value="ECO:0007669"/>
    <property type="project" value="InterPro"/>
</dbReference>
<protein>
    <recommendedName>
        <fullName evidence="1">IstB-like ATP-binding domain-containing protein</fullName>
    </recommendedName>
</protein>
<proteinExistence type="predicted"/>
<evidence type="ECO:0000259" key="1">
    <source>
        <dbReference type="Pfam" id="PF01695"/>
    </source>
</evidence>
<reference evidence="2" key="1">
    <citation type="journal article" date="2004" name="Nature">
        <title>Community structure and metabolism through reconstruction of microbial genomes from the environment.</title>
        <authorList>
            <person name="Tyson G.W."/>
            <person name="Chapman J."/>
            <person name="Hugenholtz P."/>
            <person name="Allen E.E."/>
            <person name="Ram R.J."/>
            <person name="Richardson P.M."/>
            <person name="Solovyev V.V."/>
            <person name="Rubin E.M."/>
            <person name="Rokhsar D.S."/>
            <person name="Banfield J.F."/>
        </authorList>
    </citation>
    <scope>NUCLEOTIDE SEQUENCE [LARGE SCALE GENOMIC DNA]</scope>
</reference>
<organism evidence="2">
    <name type="scientific">Leptospirillum sp. Group II '5-way CG'</name>
    <dbReference type="NCBI Taxonomy" id="419541"/>
    <lineage>
        <taxon>Bacteria</taxon>
        <taxon>Pseudomonadati</taxon>
        <taxon>Nitrospirota</taxon>
        <taxon>Nitrospiria</taxon>
        <taxon>Nitrospirales</taxon>
        <taxon>Nitrospiraceae</taxon>
        <taxon>Leptospirillum</taxon>
    </lineage>
</organism>
<dbReference type="Gene3D" id="3.40.50.300">
    <property type="entry name" value="P-loop containing nucleotide triphosphate hydrolases"/>
    <property type="match status" value="1"/>
</dbReference>
<feature type="domain" description="IstB-like ATP-binding" evidence="1">
    <location>
        <begin position="3"/>
        <end position="41"/>
    </location>
</feature>
<gene>
    <name evidence="2" type="ORF">CGL2_11278013</name>
</gene>
<dbReference type="Pfam" id="PF01695">
    <property type="entry name" value="IstB_IS21"/>
    <property type="match status" value="1"/>
</dbReference>
<evidence type="ECO:0000313" key="2">
    <source>
        <dbReference type="EMBL" id="EDZ38307.1"/>
    </source>
</evidence>
<name>B6AS75_9BACT</name>
<reference evidence="2" key="2">
    <citation type="journal article" date="2008" name="PLoS Biol.">
        <title>Population genomic analysis of strain variation in Leptospirillum group II bacteria involved in acid mine drainage formation.</title>
        <authorList>
            <person name="Simmons S.L."/>
            <person name="Dibartolo G."/>
            <person name="Denef V.J."/>
            <person name="Goltsman D.S."/>
            <person name="Thelen M.P."/>
            <person name="Banfield J.F."/>
        </authorList>
    </citation>
    <scope>NUCLEOTIDE SEQUENCE [LARGE SCALE GENOMIC DNA]</scope>
</reference>
<dbReference type="InterPro" id="IPR002611">
    <property type="entry name" value="IstB_ATP-bd"/>
</dbReference>
<dbReference type="EMBL" id="DS995262">
    <property type="protein sequence ID" value="EDZ38307.1"/>
    <property type="molecule type" value="Genomic_DNA"/>
</dbReference>
<accession>B6AS75</accession>
<dbReference type="AlphaFoldDB" id="B6AS75"/>
<dbReference type="InterPro" id="IPR027417">
    <property type="entry name" value="P-loop_NTPase"/>
</dbReference>
<sequence>MEEDIRRAHQEGRLDERLKQLSQYKLLIIDEIGYIPIARLGAISFPS</sequence>